<sequence length="191" mass="21236">MTDYPLAQSLVRHAVLGTRQPVDHVVLGYDERFLRRKRLMTVSERGVMIDLPETVSVDAGDCFELLDGRLIAVEAAAEPVLVVQGDLPRLAWHVGNRHTPCQIEEDRLVIRDDHVLKAMLVQLGATVTHAMEPFRPEGGAYGHGRTMGHDHGHGHVPHVFTLAHAHPPGSMQVHHHASHRTDEDEAEPPEE</sequence>
<dbReference type="HAMAP" id="MF_00822">
    <property type="entry name" value="UreE"/>
    <property type="match status" value="1"/>
</dbReference>
<dbReference type="Gene3D" id="3.30.70.790">
    <property type="entry name" value="UreE, C-terminal domain"/>
    <property type="match status" value="1"/>
</dbReference>
<evidence type="ECO:0000313" key="8">
    <source>
        <dbReference type="EMBL" id="NGQ91682.1"/>
    </source>
</evidence>
<dbReference type="GO" id="GO:0006457">
    <property type="term" value="P:protein folding"/>
    <property type="evidence" value="ECO:0007669"/>
    <property type="project" value="InterPro"/>
</dbReference>
<dbReference type="InterPro" id="IPR012406">
    <property type="entry name" value="UreE"/>
</dbReference>
<dbReference type="GO" id="GO:0005737">
    <property type="term" value="C:cytoplasm"/>
    <property type="evidence" value="ECO:0007669"/>
    <property type="project" value="UniProtKB-SubCell"/>
</dbReference>
<dbReference type="InterPro" id="IPR007864">
    <property type="entry name" value="UreE_C_dom"/>
</dbReference>
<keyword evidence="9" id="KW-1185">Reference proteome</keyword>
<feature type="domain" description="UreE urease accessory N-terminal" evidence="7">
    <location>
        <begin position="9"/>
        <end position="71"/>
    </location>
</feature>
<keyword evidence="4 5" id="KW-0143">Chaperone</keyword>
<evidence type="ECO:0000256" key="4">
    <source>
        <dbReference type="ARBA" id="ARBA00023186"/>
    </source>
</evidence>
<gene>
    <name evidence="5" type="primary">ureE</name>
    <name evidence="8" type="ORF">G5V65_12310</name>
</gene>
<dbReference type="RefSeq" id="WP_165050482.1">
    <property type="nucleotide sequence ID" value="NZ_JAALFE010000011.1"/>
</dbReference>
<organism evidence="8 9">
    <name type="scientific">Paragemmobacter kunshanensis</name>
    <dbReference type="NCBI Taxonomy" id="2583234"/>
    <lineage>
        <taxon>Bacteria</taxon>
        <taxon>Pseudomonadati</taxon>
        <taxon>Pseudomonadota</taxon>
        <taxon>Alphaproteobacteria</taxon>
        <taxon>Rhodobacterales</taxon>
        <taxon>Paracoccaceae</taxon>
        <taxon>Paragemmobacter</taxon>
    </lineage>
</organism>
<proteinExistence type="inferred from homology"/>
<keyword evidence="2 5" id="KW-0963">Cytoplasm</keyword>
<evidence type="ECO:0000259" key="7">
    <source>
        <dbReference type="SMART" id="SM00988"/>
    </source>
</evidence>
<dbReference type="Pfam" id="PF05194">
    <property type="entry name" value="UreE_C"/>
    <property type="match status" value="1"/>
</dbReference>
<dbReference type="Pfam" id="PF02814">
    <property type="entry name" value="UreE_N"/>
    <property type="match status" value="1"/>
</dbReference>
<comment type="subcellular location">
    <subcellularLocation>
        <location evidence="1 5">Cytoplasm</location>
    </subcellularLocation>
</comment>
<dbReference type="InterPro" id="IPR004029">
    <property type="entry name" value="UreE_N"/>
</dbReference>
<accession>A0A6M1TZG5</accession>
<dbReference type="GO" id="GO:0016151">
    <property type="term" value="F:nickel cation binding"/>
    <property type="evidence" value="ECO:0007669"/>
    <property type="project" value="UniProtKB-UniRule"/>
</dbReference>
<dbReference type="Proteomes" id="UP000474758">
    <property type="component" value="Unassembled WGS sequence"/>
</dbReference>
<dbReference type="Gene3D" id="2.60.260.20">
    <property type="entry name" value="Urease metallochaperone UreE, N-terminal domain"/>
    <property type="match status" value="1"/>
</dbReference>
<evidence type="ECO:0000256" key="3">
    <source>
        <dbReference type="ARBA" id="ARBA00022596"/>
    </source>
</evidence>
<dbReference type="GO" id="GO:0051082">
    <property type="term" value="F:unfolded protein binding"/>
    <property type="evidence" value="ECO:0007669"/>
    <property type="project" value="UniProtKB-UniRule"/>
</dbReference>
<feature type="region of interest" description="Disordered" evidence="6">
    <location>
        <begin position="167"/>
        <end position="191"/>
    </location>
</feature>
<dbReference type="AlphaFoldDB" id="A0A6M1TZG5"/>
<reference evidence="8 9" key="1">
    <citation type="submission" date="2020-02" db="EMBL/GenBank/DDBJ databases">
        <title>Rhodobacter translucens sp. nov., a novel bacterium isolated from activated sludge.</title>
        <authorList>
            <person name="Liu J."/>
        </authorList>
    </citation>
    <scope>NUCLEOTIDE SEQUENCE [LARGE SCALE GENOMIC DNA]</scope>
    <source>
        <strain evidence="8 9">HX-7-19</strain>
    </source>
</reference>
<name>A0A6M1TZG5_9RHOB</name>
<dbReference type="SUPFAM" id="SSF69737">
    <property type="entry name" value="Urease metallochaperone UreE, C-terminal domain"/>
    <property type="match status" value="1"/>
</dbReference>
<dbReference type="EMBL" id="JAALFE010000011">
    <property type="protein sequence ID" value="NGQ91682.1"/>
    <property type="molecule type" value="Genomic_DNA"/>
</dbReference>
<dbReference type="CDD" id="cd00571">
    <property type="entry name" value="UreE"/>
    <property type="match status" value="1"/>
</dbReference>
<evidence type="ECO:0000256" key="6">
    <source>
        <dbReference type="SAM" id="MobiDB-lite"/>
    </source>
</evidence>
<evidence type="ECO:0000256" key="1">
    <source>
        <dbReference type="ARBA" id="ARBA00004496"/>
    </source>
</evidence>
<evidence type="ECO:0000313" key="9">
    <source>
        <dbReference type="Proteomes" id="UP000474758"/>
    </source>
</evidence>
<evidence type="ECO:0000256" key="5">
    <source>
        <dbReference type="HAMAP-Rule" id="MF_00822"/>
    </source>
</evidence>
<dbReference type="GO" id="GO:0019627">
    <property type="term" value="P:urea metabolic process"/>
    <property type="evidence" value="ECO:0007669"/>
    <property type="project" value="InterPro"/>
</dbReference>
<dbReference type="InterPro" id="IPR036118">
    <property type="entry name" value="UreE_N_sf"/>
</dbReference>
<evidence type="ECO:0000256" key="2">
    <source>
        <dbReference type="ARBA" id="ARBA00022490"/>
    </source>
</evidence>
<comment type="function">
    <text evidence="5">Involved in urease metallocenter assembly. Binds nickel. Probably functions as a nickel donor during metallocenter assembly.</text>
</comment>
<keyword evidence="3 5" id="KW-0533">Nickel</keyword>
<protein>
    <recommendedName>
        <fullName evidence="5">Urease accessory protein UreE</fullName>
    </recommendedName>
</protein>
<dbReference type="SMART" id="SM00988">
    <property type="entry name" value="UreE_N"/>
    <property type="match status" value="1"/>
</dbReference>
<dbReference type="SUPFAM" id="SSF69287">
    <property type="entry name" value="Urease metallochaperone UreE, N-terminal domain"/>
    <property type="match status" value="1"/>
</dbReference>
<dbReference type="GO" id="GO:0065003">
    <property type="term" value="P:protein-containing complex assembly"/>
    <property type="evidence" value="ECO:0007669"/>
    <property type="project" value="InterPro"/>
</dbReference>
<comment type="caution">
    <text evidence="8">The sequence shown here is derived from an EMBL/GenBank/DDBJ whole genome shotgun (WGS) entry which is preliminary data.</text>
</comment>
<comment type="similarity">
    <text evidence="5">Belongs to the UreE family.</text>
</comment>